<evidence type="ECO:0000256" key="4">
    <source>
        <dbReference type="ARBA" id="ARBA00022827"/>
    </source>
</evidence>
<dbReference type="AlphaFoldDB" id="N1ZX65"/>
<comment type="similarity">
    <text evidence="2">Belongs to the UDP-galactopyranose/dTDP-fucopyranose mutase family.</text>
</comment>
<dbReference type="Gene3D" id="3.40.50.720">
    <property type="entry name" value="NAD(P)-binding Rossmann-like Domain"/>
    <property type="match status" value="3"/>
</dbReference>
<keyword evidence="4" id="KW-0274">FAD</keyword>
<keyword evidence="5" id="KW-0413">Isomerase</keyword>
<keyword evidence="3" id="KW-0285">Flavoprotein</keyword>
<evidence type="ECO:0000256" key="2">
    <source>
        <dbReference type="ARBA" id="ARBA00009321"/>
    </source>
</evidence>
<comment type="cofactor">
    <cofactor evidence="1">
        <name>FAD</name>
        <dbReference type="ChEBI" id="CHEBI:57692"/>
    </cofactor>
</comment>
<accession>N1ZX65</accession>
<dbReference type="HOGENOM" id="CLU_042118_0_0_9"/>
<keyword evidence="8" id="KW-1185">Reference proteome</keyword>
<comment type="caution">
    <text evidence="7">The sequence shown here is derived from an EMBL/GenBank/DDBJ whole genome shotgun (WGS) entry which is preliminary data.</text>
</comment>
<dbReference type="PANTHER" id="PTHR21197">
    <property type="entry name" value="UDP-GALACTOPYRANOSE MUTASE"/>
    <property type="match status" value="1"/>
</dbReference>
<feature type="domain" description="UDP-galactopyranose mutase C-terminal" evidence="6">
    <location>
        <begin position="154"/>
        <end position="366"/>
    </location>
</feature>
<sequence>MYDSIVIGAGIAGSTVARQLAEKKGHKVLVVEKRDHIGGNCYDRPDAYGILVHEYGPHIFHTNMEDVFAYLSGFTEWILYENGHQVVANVDGRLIPVPFNLNTLHMIYDKETADVLEKKLKDTYGEGSRVPIMKLREDPDEQIQAIAQYVYENVFLKYTMKQWGQTPEEISPEVTGRVPVLISYDNRYFQDKYQGVPKHGFLAMFHRMLDHENITVRTGTDAKELLEFREQEICFEGQPFKGNVIFTGALDELYDCKYGRLPYRSLEFAFEHLEQEDFQDGHSVVNYTVSEDFTRITEFKYLTRQEDANGTTIVREYPFAYTGAEGEIPYYAIMNPENEALYRKYEKLAQQHANLYLLGRLAEYKYYNIDAMTKKALELADSLPGC</sequence>
<dbReference type="eggNOG" id="COG0562">
    <property type="taxonomic scope" value="Bacteria"/>
</dbReference>
<dbReference type="SUPFAM" id="SSF54373">
    <property type="entry name" value="FAD-linked reductases, C-terminal domain"/>
    <property type="match status" value="1"/>
</dbReference>
<protein>
    <submittedName>
        <fullName evidence="7">UDP-galactopyranose mutase</fullName>
    </submittedName>
</protein>
<dbReference type="PATRIC" id="fig|1235802.3.peg.5231"/>
<dbReference type="Pfam" id="PF13450">
    <property type="entry name" value="NAD_binding_8"/>
    <property type="match status" value="1"/>
</dbReference>
<evidence type="ECO:0000313" key="7">
    <source>
        <dbReference type="EMBL" id="EMZ20471.1"/>
    </source>
</evidence>
<dbReference type="GO" id="GO:0008767">
    <property type="term" value="F:UDP-galactopyranose mutase activity"/>
    <property type="evidence" value="ECO:0007669"/>
    <property type="project" value="InterPro"/>
</dbReference>
<dbReference type="InterPro" id="IPR015899">
    <property type="entry name" value="UDP-GalPyranose_mutase_C"/>
</dbReference>
<proteinExistence type="inferred from homology"/>
<dbReference type="OrthoDB" id="9769600at2"/>
<dbReference type="NCBIfam" id="TIGR00031">
    <property type="entry name" value="UDP-GALP_mutase"/>
    <property type="match status" value="1"/>
</dbReference>
<evidence type="ECO:0000256" key="5">
    <source>
        <dbReference type="ARBA" id="ARBA00023235"/>
    </source>
</evidence>
<evidence type="ECO:0000259" key="6">
    <source>
        <dbReference type="Pfam" id="PF03275"/>
    </source>
</evidence>
<reference evidence="7 8" key="1">
    <citation type="journal article" date="2014" name="Genome Announc.">
        <title>Draft genome sequences of the altered schaedler flora, a defined bacterial community from gnotobiotic mice.</title>
        <authorList>
            <person name="Wannemuehler M.J."/>
            <person name="Overstreet A.M."/>
            <person name="Ward D.V."/>
            <person name="Phillips G.J."/>
        </authorList>
    </citation>
    <scope>NUCLEOTIDE SEQUENCE [LARGE SCALE GENOMIC DNA]</scope>
    <source>
        <strain evidence="7 8">ASF492</strain>
    </source>
</reference>
<dbReference type="STRING" id="1235802.C823_04968"/>
<dbReference type="Pfam" id="PF03275">
    <property type="entry name" value="GLF"/>
    <property type="match status" value="1"/>
</dbReference>
<dbReference type="GO" id="GO:0050660">
    <property type="term" value="F:flavin adenine dinucleotide binding"/>
    <property type="evidence" value="ECO:0007669"/>
    <property type="project" value="TreeGrafter"/>
</dbReference>
<dbReference type="PANTHER" id="PTHR21197:SF0">
    <property type="entry name" value="UDP-GALACTOPYRANOSE MUTASE"/>
    <property type="match status" value="1"/>
</dbReference>
<dbReference type="EMBL" id="AQFT01000143">
    <property type="protein sequence ID" value="EMZ20471.1"/>
    <property type="molecule type" value="Genomic_DNA"/>
</dbReference>
<organism evidence="7 8">
    <name type="scientific">Eubacterium plexicaudatum ASF492</name>
    <dbReference type="NCBI Taxonomy" id="1235802"/>
    <lineage>
        <taxon>Bacteria</taxon>
        <taxon>Bacillati</taxon>
        <taxon>Bacillota</taxon>
        <taxon>Clostridia</taxon>
        <taxon>Eubacteriales</taxon>
        <taxon>Eubacteriaceae</taxon>
        <taxon>Eubacterium</taxon>
    </lineage>
</organism>
<dbReference type="Proteomes" id="UP000012589">
    <property type="component" value="Unassembled WGS sequence"/>
</dbReference>
<dbReference type="SUPFAM" id="SSF51971">
    <property type="entry name" value="Nucleotide-binding domain"/>
    <property type="match status" value="1"/>
</dbReference>
<name>N1ZX65_9FIRM</name>
<gene>
    <name evidence="7" type="ORF">C823_04968</name>
</gene>
<evidence type="ECO:0000313" key="8">
    <source>
        <dbReference type="Proteomes" id="UP000012589"/>
    </source>
</evidence>
<evidence type="ECO:0000256" key="1">
    <source>
        <dbReference type="ARBA" id="ARBA00001974"/>
    </source>
</evidence>
<dbReference type="GO" id="GO:0005829">
    <property type="term" value="C:cytosol"/>
    <property type="evidence" value="ECO:0007669"/>
    <property type="project" value="TreeGrafter"/>
</dbReference>
<dbReference type="InterPro" id="IPR004379">
    <property type="entry name" value="UDP-GALP_mutase"/>
</dbReference>
<evidence type="ECO:0000256" key="3">
    <source>
        <dbReference type="ARBA" id="ARBA00022630"/>
    </source>
</evidence>